<evidence type="ECO:0000313" key="1">
    <source>
        <dbReference type="EMBL" id="DAF87478.1"/>
    </source>
</evidence>
<reference evidence="1" key="1">
    <citation type="journal article" date="2021" name="Proc. Natl. Acad. Sci. U.S.A.">
        <title>A Catalog of Tens of Thousands of Viruses from Human Metagenomes Reveals Hidden Associations with Chronic Diseases.</title>
        <authorList>
            <person name="Tisza M.J."/>
            <person name="Buck C.B."/>
        </authorList>
    </citation>
    <scope>NUCLEOTIDE SEQUENCE</scope>
    <source>
        <strain evidence="1">CtnPP24</strain>
    </source>
</reference>
<organism evidence="1">
    <name type="scientific">Siphoviridae sp. ctnPP24</name>
    <dbReference type="NCBI Taxonomy" id="2825662"/>
    <lineage>
        <taxon>Viruses</taxon>
        <taxon>Duplodnaviria</taxon>
        <taxon>Heunggongvirae</taxon>
        <taxon>Uroviricota</taxon>
        <taxon>Caudoviricetes</taxon>
    </lineage>
</organism>
<proteinExistence type="predicted"/>
<name>A0A8S5TZ52_9CAUD</name>
<accession>A0A8S5TZ52</accession>
<sequence length="117" mass="13224">MKLEQIKGPFSVKSSHTFNAGAGNSYVHIGIQIPKRQPIAYSEYRALNEGKEEIILFPQIPDYDITITTSESEFSYKVNETGILELDGNFGSKLKFTFEKSMPPETIVDVIYRDANE</sequence>
<protein>
    <submittedName>
        <fullName evidence="1">Uncharacterized protein</fullName>
    </submittedName>
</protein>
<dbReference type="EMBL" id="BK015962">
    <property type="protein sequence ID" value="DAF87478.1"/>
    <property type="molecule type" value="Genomic_DNA"/>
</dbReference>